<reference evidence="3 4" key="1">
    <citation type="submission" date="2017-12" db="EMBL/GenBank/DDBJ databases">
        <title>Comparative genomics of Botrytis spp.</title>
        <authorList>
            <person name="Valero-Jimenez C.A."/>
            <person name="Tapia P."/>
            <person name="Veloso J."/>
            <person name="Silva-Moreno E."/>
            <person name="Staats M."/>
            <person name="Valdes J.H."/>
            <person name="Van Kan J.A.L."/>
        </authorList>
    </citation>
    <scope>NUCLEOTIDE SEQUENCE [LARGE SCALE GENOMIC DNA]</scope>
    <source>
        <strain evidence="3 4">MUCL11595</strain>
    </source>
</reference>
<feature type="coiled-coil region" evidence="1">
    <location>
        <begin position="41"/>
        <end position="68"/>
    </location>
</feature>
<feature type="region of interest" description="Disordered" evidence="2">
    <location>
        <begin position="131"/>
        <end position="176"/>
    </location>
</feature>
<evidence type="ECO:0000313" key="3">
    <source>
        <dbReference type="EMBL" id="TGO43771.1"/>
    </source>
</evidence>
<accession>A0A4Z1H6U6</accession>
<dbReference type="Proteomes" id="UP000297527">
    <property type="component" value="Unassembled WGS sequence"/>
</dbReference>
<protein>
    <submittedName>
        <fullName evidence="3">Uncharacterized protein</fullName>
    </submittedName>
</protein>
<evidence type="ECO:0000256" key="1">
    <source>
        <dbReference type="SAM" id="Coils"/>
    </source>
</evidence>
<proteinExistence type="predicted"/>
<gene>
    <name evidence="3" type="ORF">BCON_0912g00010</name>
</gene>
<evidence type="ECO:0000313" key="4">
    <source>
        <dbReference type="Proteomes" id="UP000297527"/>
    </source>
</evidence>
<organism evidence="3 4">
    <name type="scientific">Botryotinia convoluta</name>
    <dbReference type="NCBI Taxonomy" id="54673"/>
    <lineage>
        <taxon>Eukaryota</taxon>
        <taxon>Fungi</taxon>
        <taxon>Dikarya</taxon>
        <taxon>Ascomycota</taxon>
        <taxon>Pezizomycotina</taxon>
        <taxon>Leotiomycetes</taxon>
        <taxon>Helotiales</taxon>
        <taxon>Sclerotiniaceae</taxon>
        <taxon>Botryotinia</taxon>
    </lineage>
</organism>
<sequence>MSQTTSTQNVQDYCIEELEIDFDQYIRERRQDCKSWNEAIVGTLSNRIDQCEMAIERLDKEIDFCDERASSISLDRVSPPDYQSWLLEGYEQLLNLLYVMKAWFRQFQDDYEALHHALSNRDVMTAEKIQRDLEEPSEFGFPNEEESQLELEGDSEMEDDSEDRNESGFEDDPEQP</sequence>
<feature type="compositionally biased region" description="Acidic residues" evidence="2">
    <location>
        <begin position="143"/>
        <end position="176"/>
    </location>
</feature>
<keyword evidence="1" id="KW-0175">Coiled coil</keyword>
<dbReference type="OrthoDB" id="3511954at2759"/>
<dbReference type="AlphaFoldDB" id="A0A4Z1H6U6"/>
<evidence type="ECO:0000256" key="2">
    <source>
        <dbReference type="SAM" id="MobiDB-lite"/>
    </source>
</evidence>
<dbReference type="EMBL" id="PQXN01000910">
    <property type="protein sequence ID" value="TGO43771.1"/>
    <property type="molecule type" value="Genomic_DNA"/>
</dbReference>
<keyword evidence="4" id="KW-1185">Reference proteome</keyword>
<name>A0A4Z1H6U6_9HELO</name>
<comment type="caution">
    <text evidence="3">The sequence shown here is derived from an EMBL/GenBank/DDBJ whole genome shotgun (WGS) entry which is preliminary data.</text>
</comment>